<dbReference type="PROSITE" id="PS51748">
    <property type="entry name" value="HEXOKINASE_2"/>
    <property type="match status" value="1"/>
</dbReference>
<protein>
    <recommendedName>
        <fullName evidence="6">Phosphotransferase</fullName>
        <ecNumber evidence="6">2.7.1.-</ecNumber>
    </recommendedName>
</protein>
<sequence length="447" mass="49199">MTSLPNSLIKLQEQTFLGNDALVSIKCALISAFKSGLSKDAPTMIPSFVSIFPDGTEIGEYLALDLGGTNLRVAVVRLLGNDRFDSETKESFVIPDEKKKGDALFDWIAEMVKAVLDKKGIDYKKPVIVGATFSFPVNQVAINRGTVATMGKGFDLDSVEGMDIVELMENGFKRKNLNMCISAIVNDAVSTLIAQMYKEPTTTIASIILGTGTNSACIVPIAEIKRPSFSFPQSSASDRMVINMEWSLMGADFLSFTEYDKQLDKGIKPGFQPFEKMVSGYYLHELVRLAIVDFVKKKELFGGVLPGGMERKYSFTSELMSDFERFSIDRPDELISKLSERYQLPDDIKLSDLEVIQSIVKCFSRRSAQLVAAGIAALVEFAHPETTETDVTIGIDGSVYSHYHGYSDMLTNEMENLVGTRVRISEVKDGGCVGATIVAMLYAKKSK</sequence>
<dbReference type="GO" id="GO:0005739">
    <property type="term" value="C:mitochondrion"/>
    <property type="evidence" value="ECO:0007669"/>
    <property type="project" value="TreeGrafter"/>
</dbReference>
<keyword evidence="6" id="KW-0324">Glycolysis</keyword>
<organism evidence="9 10">
    <name type="scientific">Paraglomus brasilianum</name>
    <dbReference type="NCBI Taxonomy" id="144538"/>
    <lineage>
        <taxon>Eukaryota</taxon>
        <taxon>Fungi</taxon>
        <taxon>Fungi incertae sedis</taxon>
        <taxon>Mucoromycota</taxon>
        <taxon>Glomeromycotina</taxon>
        <taxon>Glomeromycetes</taxon>
        <taxon>Paraglomerales</taxon>
        <taxon>Paraglomeraceae</taxon>
        <taxon>Paraglomus</taxon>
    </lineage>
</organism>
<keyword evidence="5 6" id="KW-0067">ATP-binding</keyword>
<comment type="caution">
    <text evidence="9">The sequence shown here is derived from an EMBL/GenBank/DDBJ whole genome shotgun (WGS) entry which is preliminary data.</text>
</comment>
<dbReference type="EMBL" id="CAJVPI010000028">
    <property type="protein sequence ID" value="CAG8460690.1"/>
    <property type="molecule type" value="Genomic_DNA"/>
</dbReference>
<dbReference type="GO" id="GO:0005536">
    <property type="term" value="F:D-glucose binding"/>
    <property type="evidence" value="ECO:0007669"/>
    <property type="project" value="InterPro"/>
</dbReference>
<dbReference type="GO" id="GO:0005829">
    <property type="term" value="C:cytosol"/>
    <property type="evidence" value="ECO:0007669"/>
    <property type="project" value="TreeGrafter"/>
</dbReference>
<gene>
    <name evidence="9" type="ORF">PBRASI_LOCUS563</name>
</gene>
<dbReference type="GO" id="GO:0019158">
    <property type="term" value="F:mannokinase activity"/>
    <property type="evidence" value="ECO:0007669"/>
    <property type="project" value="TreeGrafter"/>
</dbReference>
<dbReference type="GO" id="GO:0008865">
    <property type="term" value="F:fructokinase activity"/>
    <property type="evidence" value="ECO:0007669"/>
    <property type="project" value="TreeGrafter"/>
</dbReference>
<evidence type="ECO:0000256" key="3">
    <source>
        <dbReference type="ARBA" id="ARBA00022741"/>
    </source>
</evidence>
<evidence type="ECO:0000256" key="1">
    <source>
        <dbReference type="ARBA" id="ARBA00009225"/>
    </source>
</evidence>
<dbReference type="GO" id="GO:0006006">
    <property type="term" value="P:glucose metabolic process"/>
    <property type="evidence" value="ECO:0007669"/>
    <property type="project" value="TreeGrafter"/>
</dbReference>
<evidence type="ECO:0000313" key="10">
    <source>
        <dbReference type="Proteomes" id="UP000789739"/>
    </source>
</evidence>
<feature type="domain" description="Hexokinase N-terminal" evidence="7">
    <location>
        <begin position="10"/>
        <end position="197"/>
    </location>
</feature>
<dbReference type="PANTHER" id="PTHR19443:SF24">
    <property type="entry name" value="PHOSPHOTRANSFERASE"/>
    <property type="match status" value="1"/>
</dbReference>
<evidence type="ECO:0000256" key="5">
    <source>
        <dbReference type="ARBA" id="ARBA00022840"/>
    </source>
</evidence>
<dbReference type="GO" id="GO:0006013">
    <property type="term" value="P:mannose metabolic process"/>
    <property type="evidence" value="ECO:0007669"/>
    <property type="project" value="TreeGrafter"/>
</dbReference>
<dbReference type="Gene3D" id="3.40.367.20">
    <property type="match status" value="1"/>
</dbReference>
<dbReference type="AlphaFoldDB" id="A0A9N8VSC5"/>
<dbReference type="SUPFAM" id="SSF53067">
    <property type="entry name" value="Actin-like ATPase domain"/>
    <property type="match status" value="2"/>
</dbReference>
<keyword evidence="10" id="KW-1185">Reference proteome</keyword>
<dbReference type="PRINTS" id="PR00475">
    <property type="entry name" value="HEXOKINASE"/>
</dbReference>
<evidence type="ECO:0000256" key="6">
    <source>
        <dbReference type="RuleBase" id="RU362007"/>
    </source>
</evidence>
<name>A0A9N8VSC5_9GLOM</name>
<keyword evidence="3 6" id="KW-0547">Nucleotide-binding</keyword>
<comment type="similarity">
    <text evidence="1 6">Belongs to the hexokinase family.</text>
</comment>
<dbReference type="InterPro" id="IPR022673">
    <property type="entry name" value="Hexokinase_C"/>
</dbReference>
<evidence type="ECO:0000256" key="2">
    <source>
        <dbReference type="ARBA" id="ARBA00022679"/>
    </source>
</evidence>
<dbReference type="Proteomes" id="UP000789739">
    <property type="component" value="Unassembled WGS sequence"/>
</dbReference>
<dbReference type="GO" id="GO:0004340">
    <property type="term" value="F:glucokinase activity"/>
    <property type="evidence" value="ECO:0007669"/>
    <property type="project" value="TreeGrafter"/>
</dbReference>
<dbReference type="GO" id="GO:0001678">
    <property type="term" value="P:intracellular glucose homeostasis"/>
    <property type="evidence" value="ECO:0007669"/>
    <property type="project" value="InterPro"/>
</dbReference>
<dbReference type="Gene3D" id="3.30.420.40">
    <property type="match status" value="1"/>
</dbReference>
<dbReference type="OrthoDB" id="419537at2759"/>
<proteinExistence type="inferred from homology"/>
<dbReference type="PANTHER" id="PTHR19443">
    <property type="entry name" value="HEXOKINASE"/>
    <property type="match status" value="1"/>
</dbReference>
<keyword evidence="2 6" id="KW-0808">Transferase</keyword>
<reference evidence="9" key="1">
    <citation type="submission" date="2021-06" db="EMBL/GenBank/DDBJ databases">
        <authorList>
            <person name="Kallberg Y."/>
            <person name="Tangrot J."/>
            <person name="Rosling A."/>
        </authorList>
    </citation>
    <scope>NUCLEOTIDE SEQUENCE</scope>
    <source>
        <strain evidence="9">BR232B</strain>
    </source>
</reference>
<feature type="domain" description="Hexokinase C-terminal" evidence="8">
    <location>
        <begin position="206"/>
        <end position="440"/>
    </location>
</feature>
<accession>A0A9N8VSC5</accession>
<dbReference type="GO" id="GO:0006096">
    <property type="term" value="P:glycolytic process"/>
    <property type="evidence" value="ECO:0007669"/>
    <property type="project" value="UniProtKB-KW"/>
</dbReference>
<keyword evidence="4 6" id="KW-0418">Kinase</keyword>
<evidence type="ECO:0000256" key="4">
    <source>
        <dbReference type="ARBA" id="ARBA00022777"/>
    </source>
</evidence>
<dbReference type="GO" id="GO:0005524">
    <property type="term" value="F:ATP binding"/>
    <property type="evidence" value="ECO:0007669"/>
    <property type="project" value="UniProtKB-UniRule"/>
</dbReference>
<dbReference type="Pfam" id="PF03727">
    <property type="entry name" value="Hexokinase_2"/>
    <property type="match status" value="1"/>
</dbReference>
<dbReference type="EC" id="2.7.1.-" evidence="6"/>
<evidence type="ECO:0000313" key="9">
    <source>
        <dbReference type="EMBL" id="CAG8460690.1"/>
    </source>
</evidence>
<evidence type="ECO:0000259" key="7">
    <source>
        <dbReference type="Pfam" id="PF00349"/>
    </source>
</evidence>
<dbReference type="InterPro" id="IPR001312">
    <property type="entry name" value="Hexokinase"/>
</dbReference>
<dbReference type="InterPro" id="IPR022672">
    <property type="entry name" value="Hexokinase_N"/>
</dbReference>
<evidence type="ECO:0000259" key="8">
    <source>
        <dbReference type="Pfam" id="PF03727"/>
    </source>
</evidence>
<dbReference type="Pfam" id="PF00349">
    <property type="entry name" value="Hexokinase_1"/>
    <property type="match status" value="1"/>
</dbReference>
<dbReference type="InterPro" id="IPR043129">
    <property type="entry name" value="ATPase_NBD"/>
</dbReference>